<evidence type="ECO:0000313" key="2">
    <source>
        <dbReference type="Proteomes" id="UP000886653"/>
    </source>
</evidence>
<evidence type="ECO:0000313" key="1">
    <source>
        <dbReference type="EMBL" id="KAG0144924.1"/>
    </source>
</evidence>
<name>A0A9P6TAS1_9BASI</name>
<keyword evidence="2" id="KW-1185">Reference proteome</keyword>
<evidence type="ECO:0008006" key="3">
    <source>
        <dbReference type="Google" id="ProtNLM"/>
    </source>
</evidence>
<dbReference type="Proteomes" id="UP000886653">
    <property type="component" value="Unassembled WGS sequence"/>
</dbReference>
<reference evidence="1" key="1">
    <citation type="submission" date="2013-11" db="EMBL/GenBank/DDBJ databases">
        <title>Genome sequence of the fusiform rust pathogen reveals effectors for host alternation and coevolution with pine.</title>
        <authorList>
            <consortium name="DOE Joint Genome Institute"/>
            <person name="Smith K."/>
            <person name="Pendleton A."/>
            <person name="Kubisiak T."/>
            <person name="Anderson C."/>
            <person name="Salamov A."/>
            <person name="Aerts A."/>
            <person name="Riley R."/>
            <person name="Clum A."/>
            <person name="Lindquist E."/>
            <person name="Ence D."/>
            <person name="Campbell M."/>
            <person name="Kronenberg Z."/>
            <person name="Feau N."/>
            <person name="Dhillon B."/>
            <person name="Hamelin R."/>
            <person name="Burleigh J."/>
            <person name="Smith J."/>
            <person name="Yandell M."/>
            <person name="Nelson C."/>
            <person name="Grigoriev I."/>
            <person name="Davis J."/>
        </authorList>
    </citation>
    <scope>NUCLEOTIDE SEQUENCE</scope>
    <source>
        <strain evidence="1">G11</strain>
    </source>
</reference>
<dbReference type="AlphaFoldDB" id="A0A9P6TAS1"/>
<proteinExistence type="predicted"/>
<sequence>MPCLTDLPIEVITEIVLAIAALHPYHSPSSLLSLLLLNRRLYSRLRPDRNPSLYSRLFRSRFDVAALYRRFFNTLEPAQSSEEPTRSRSTAIQLCEAYIDRLQLFKRMRLYAATPPVPEQDPETDLAPYNRAPTISQPHGQPISLLTRDLWLIYLMVMENDEKNWIELIKAGQVVQFLKNFHHNKLVAFASQPGYPPEAPETAIGMRLYYLFVDLTNERQQPNAQIEEARETNLFVLKPYVFGCHVFEVAYAPWSWRRFPHPNTTGLEPIAGPSSIKDGASTDVKLTPLAVKPCTLQYMGQSLHILPPLNSHVALVSFFWGVSCMNELNRVSDLPSVSSSNSSAEEMFSQKMQKILSCKSTAYELDFRRATVCLDPSSSSGLEFDSFKGAFEGTWEGKFSFFDYTSYREMLMGRLQSVYEGRYGDQPQMFKMREVVVRKRDGQSVCFKPGPRPTRVIATHSEKNEELDSSEDETEHLLRMHIPDASMPAEEIEFDPNEEYELQIYGTGHSAWGKCLLKGRVRAWDGLLTLLKNYRADATVSGAAEPLRNACWLYRGYATPDGALIGRWRDTYTPPHIPGYEGTFIMFPR</sequence>
<organism evidence="1 2">
    <name type="scientific">Cronartium quercuum f. sp. fusiforme G11</name>
    <dbReference type="NCBI Taxonomy" id="708437"/>
    <lineage>
        <taxon>Eukaryota</taxon>
        <taxon>Fungi</taxon>
        <taxon>Dikarya</taxon>
        <taxon>Basidiomycota</taxon>
        <taxon>Pucciniomycotina</taxon>
        <taxon>Pucciniomycetes</taxon>
        <taxon>Pucciniales</taxon>
        <taxon>Coleosporiaceae</taxon>
        <taxon>Cronartium</taxon>
    </lineage>
</organism>
<gene>
    <name evidence="1" type="ORF">CROQUDRAFT_94492</name>
</gene>
<protein>
    <recommendedName>
        <fullName evidence="3">F-box domain-containing protein</fullName>
    </recommendedName>
</protein>
<comment type="caution">
    <text evidence="1">The sequence shown here is derived from an EMBL/GenBank/DDBJ whole genome shotgun (WGS) entry which is preliminary data.</text>
</comment>
<dbReference type="OrthoDB" id="2017782at2759"/>
<dbReference type="EMBL" id="MU167286">
    <property type="protein sequence ID" value="KAG0144924.1"/>
    <property type="molecule type" value="Genomic_DNA"/>
</dbReference>
<accession>A0A9P6TAS1</accession>